<dbReference type="InterPro" id="IPR019301">
    <property type="entry name" value="Flagellar_prot_FlgJ_N"/>
</dbReference>
<proteinExistence type="predicted"/>
<sequence>MDISGQAALALTQARQQQATQGQGTSPEVQKTAREFEAVFLTQVVDEMFKTVDLGDMSGGFAEETWRSFMARAFADELAARGSTGISQSVEASMNSYRNAMNAKGGA</sequence>
<dbReference type="STRING" id="1461694.ATO9_20760"/>
<evidence type="ECO:0000259" key="1">
    <source>
        <dbReference type="Pfam" id="PF10135"/>
    </source>
</evidence>
<dbReference type="Proteomes" id="UP000030004">
    <property type="component" value="Unassembled WGS sequence"/>
</dbReference>
<evidence type="ECO:0000313" key="2">
    <source>
        <dbReference type="EMBL" id="KGM46960.1"/>
    </source>
</evidence>
<dbReference type="eggNOG" id="COG3951">
    <property type="taxonomic scope" value="Bacteria"/>
</dbReference>
<dbReference type="RefSeq" id="WP_043753817.1">
    <property type="nucleotide sequence ID" value="NZ_AQQX01000016.1"/>
</dbReference>
<protein>
    <recommendedName>
        <fullName evidence="1">Flagellar protein FlgJ N-terminal domain-containing protein</fullName>
    </recommendedName>
</protein>
<accession>A0A0A0E9U2</accession>
<dbReference type="AlphaFoldDB" id="A0A0A0E9U2"/>
<dbReference type="EMBL" id="AQQX01000016">
    <property type="protein sequence ID" value="KGM46960.1"/>
    <property type="molecule type" value="Genomic_DNA"/>
</dbReference>
<evidence type="ECO:0000313" key="3">
    <source>
        <dbReference type="Proteomes" id="UP000030004"/>
    </source>
</evidence>
<name>A0A0A0E9U2_9RHOB</name>
<keyword evidence="3" id="KW-1185">Reference proteome</keyword>
<dbReference type="Pfam" id="PF10135">
    <property type="entry name" value="Rod-binding"/>
    <property type="match status" value="1"/>
</dbReference>
<comment type="caution">
    <text evidence="2">The sequence shown here is derived from an EMBL/GenBank/DDBJ whole genome shotgun (WGS) entry which is preliminary data.</text>
</comment>
<reference evidence="2 3" key="1">
    <citation type="journal article" date="2015" name="Antonie Van Leeuwenhoek">
        <title>Pseudooceanicola atlanticus gen. nov. sp. nov., isolated from surface seawater of the Atlantic Ocean and reclassification of Oceanicola batsensis, Oceanicola marinus, Oceanicola nitratireducens, Oceanicola nanhaiensis, Oceanicola antarcticus and Oceanicola flagellatus, as Pseudooceanicola batsensis comb. nov., Pseudooceanicola marinus comb. nov., Pseudooceanicola nitratireducens comb. nov., Pseudooceanicola nanhaiensis comb. nov., Pseudooceanicola antarcticus comb. nov., and Pseudooceanicola flagellatus comb. nov.</title>
        <authorList>
            <person name="Lai Q."/>
            <person name="Li G."/>
            <person name="Liu X."/>
            <person name="Du Y."/>
            <person name="Sun F."/>
            <person name="Shao Z."/>
        </authorList>
    </citation>
    <scope>NUCLEOTIDE SEQUENCE [LARGE SCALE GENOMIC DNA]</scope>
    <source>
        <strain evidence="2 3">22II-s11g</strain>
    </source>
</reference>
<dbReference type="OrthoDB" id="7862954at2"/>
<feature type="domain" description="Flagellar protein FlgJ N-terminal" evidence="1">
    <location>
        <begin position="47"/>
        <end position="90"/>
    </location>
</feature>
<gene>
    <name evidence="2" type="ORF">ATO9_20760</name>
</gene>
<organism evidence="2 3">
    <name type="scientific">Pseudooceanicola atlanticus</name>
    <dbReference type="NCBI Taxonomy" id="1461694"/>
    <lineage>
        <taxon>Bacteria</taxon>
        <taxon>Pseudomonadati</taxon>
        <taxon>Pseudomonadota</taxon>
        <taxon>Alphaproteobacteria</taxon>
        <taxon>Rhodobacterales</taxon>
        <taxon>Paracoccaceae</taxon>
        <taxon>Pseudooceanicola</taxon>
    </lineage>
</organism>